<reference evidence="1" key="1">
    <citation type="submission" date="2018-06" db="EMBL/GenBank/DDBJ databases">
        <authorList>
            <person name="Zhirakovskaya E."/>
        </authorList>
    </citation>
    <scope>NUCLEOTIDE SEQUENCE</scope>
</reference>
<accession>A0A3B0W3Q4</accession>
<evidence type="ECO:0000313" key="1">
    <source>
        <dbReference type="EMBL" id="VAW50485.1"/>
    </source>
</evidence>
<organism evidence="1">
    <name type="scientific">hydrothermal vent metagenome</name>
    <dbReference type="NCBI Taxonomy" id="652676"/>
    <lineage>
        <taxon>unclassified sequences</taxon>
        <taxon>metagenomes</taxon>
        <taxon>ecological metagenomes</taxon>
    </lineage>
</organism>
<name>A0A3B0W3Q4_9ZZZZ</name>
<sequence length="87" mass="9746">MTTTSKDNWVVSAQSLDNPYDGHILNSALKQVSQLTGITPHNAYCDMSYRGHGLKGETKVHPVGKIPKRATRSLRQWMKRRAAVEPN</sequence>
<dbReference type="EMBL" id="UOFE01000003">
    <property type="protein sequence ID" value="VAW50485.1"/>
    <property type="molecule type" value="Genomic_DNA"/>
</dbReference>
<dbReference type="AlphaFoldDB" id="A0A3B0W3Q4"/>
<protein>
    <submittedName>
        <fullName evidence="1">Uncharacterized protein</fullName>
    </submittedName>
</protein>
<proteinExistence type="predicted"/>
<gene>
    <name evidence="1" type="ORF">MNBD_GAMMA05-888</name>
</gene>